<dbReference type="EMBL" id="NAJN01002008">
    <property type="protein sequence ID" value="TKA58987.1"/>
    <property type="molecule type" value="Genomic_DNA"/>
</dbReference>
<keyword evidence="2" id="KW-1185">Reference proteome</keyword>
<dbReference type="AlphaFoldDB" id="A0A4U0W9F5"/>
<protein>
    <submittedName>
        <fullName evidence="1">Uncharacterized protein</fullName>
    </submittedName>
</protein>
<comment type="caution">
    <text evidence="1">The sequence shown here is derived from an EMBL/GenBank/DDBJ whole genome shotgun (WGS) entry which is preliminary data.</text>
</comment>
<name>A0A4U0W9F5_9PEZI</name>
<reference evidence="1 2" key="1">
    <citation type="submission" date="2017-03" db="EMBL/GenBank/DDBJ databases">
        <title>Genomes of endolithic fungi from Antarctica.</title>
        <authorList>
            <person name="Coleine C."/>
            <person name="Masonjones S."/>
            <person name="Stajich J.E."/>
        </authorList>
    </citation>
    <scope>NUCLEOTIDE SEQUENCE [LARGE SCALE GENOMIC DNA]</scope>
    <source>
        <strain evidence="1 2">CCFEE 5187</strain>
    </source>
</reference>
<gene>
    <name evidence="1" type="ORF">B0A49_09133</name>
</gene>
<accession>A0A4U0W9F5</accession>
<evidence type="ECO:0000313" key="1">
    <source>
        <dbReference type="EMBL" id="TKA58987.1"/>
    </source>
</evidence>
<organism evidence="1 2">
    <name type="scientific">Cryomyces minteri</name>
    <dbReference type="NCBI Taxonomy" id="331657"/>
    <lineage>
        <taxon>Eukaryota</taxon>
        <taxon>Fungi</taxon>
        <taxon>Dikarya</taxon>
        <taxon>Ascomycota</taxon>
        <taxon>Pezizomycotina</taxon>
        <taxon>Dothideomycetes</taxon>
        <taxon>Dothideomycetes incertae sedis</taxon>
        <taxon>Cryomyces</taxon>
    </lineage>
</organism>
<sequence length="158" mass="16096">MAKHRPGPIITANPALRVSGTPDSALSPINEEVLAAGPPEDIFAFADTLLSKDSGKLAETEGKDAAKGSADDNVKAVADVTADNSTDSLAFSFDAGPFGAPEAAVAEPDAATEAYFAALNDDGDLDSLFNDSTSNSPVAAIAEADSAVWRGDRKQGTN</sequence>
<dbReference type="Proteomes" id="UP000308768">
    <property type="component" value="Unassembled WGS sequence"/>
</dbReference>
<evidence type="ECO:0000313" key="2">
    <source>
        <dbReference type="Proteomes" id="UP000308768"/>
    </source>
</evidence>
<proteinExistence type="predicted"/>